<proteinExistence type="predicted"/>
<reference evidence="3 4" key="1">
    <citation type="submission" date="2021-02" db="EMBL/GenBank/DDBJ databases">
        <title>De Novo genome assembly of isolated myxobacteria.</title>
        <authorList>
            <person name="Stevens D.C."/>
        </authorList>
    </citation>
    <scope>NUCLEOTIDE SEQUENCE [LARGE SCALE GENOMIC DNA]</scope>
    <source>
        <strain evidence="4">SCPEA02</strain>
    </source>
</reference>
<gene>
    <name evidence="3" type="ORF">JY651_04505</name>
</gene>
<name>A0ABX7P0L9_9BACT</name>
<feature type="region of interest" description="Disordered" evidence="2">
    <location>
        <begin position="103"/>
        <end position="168"/>
    </location>
</feature>
<evidence type="ECO:0000256" key="1">
    <source>
        <dbReference type="SAM" id="Coils"/>
    </source>
</evidence>
<sequence length="168" mass="19412">MKTADRELRNLLEQTQAEVKRLKNQLAVREKPDASVAKLRALEKELQTAHLQIRELETQNAKLQDEHGSQLMALNAELKRAHAETARTLGEEERLRTELKKVSDALARAKEQSKRAKDRPQSSSRSPLDLLRELFARSTKEELEQARKEVARLHQQLSRVQPRRAGRR</sequence>
<dbReference type="EMBL" id="CP071090">
    <property type="protein sequence ID" value="QSQ24231.1"/>
    <property type="molecule type" value="Genomic_DNA"/>
</dbReference>
<evidence type="ECO:0000313" key="4">
    <source>
        <dbReference type="Proteomes" id="UP000662747"/>
    </source>
</evidence>
<accession>A0ABX7P0L9</accession>
<dbReference type="Proteomes" id="UP000662747">
    <property type="component" value="Chromosome"/>
</dbReference>
<dbReference type="RefSeq" id="WP_206725797.1">
    <property type="nucleotide sequence ID" value="NZ_CP071090.1"/>
</dbReference>
<feature type="coiled-coil region" evidence="1">
    <location>
        <begin position="5"/>
        <end position="66"/>
    </location>
</feature>
<evidence type="ECO:0000313" key="3">
    <source>
        <dbReference type="EMBL" id="QSQ24231.1"/>
    </source>
</evidence>
<organism evidence="3 4">
    <name type="scientific">Pyxidicoccus parkwayensis</name>
    <dbReference type="NCBI Taxonomy" id="2813578"/>
    <lineage>
        <taxon>Bacteria</taxon>
        <taxon>Pseudomonadati</taxon>
        <taxon>Myxococcota</taxon>
        <taxon>Myxococcia</taxon>
        <taxon>Myxococcales</taxon>
        <taxon>Cystobacterineae</taxon>
        <taxon>Myxococcaceae</taxon>
        <taxon>Pyxidicoccus</taxon>
    </lineage>
</organism>
<evidence type="ECO:0000256" key="2">
    <source>
        <dbReference type="SAM" id="MobiDB-lite"/>
    </source>
</evidence>
<protein>
    <submittedName>
        <fullName evidence="3">Uncharacterized protein</fullName>
    </submittedName>
</protein>
<keyword evidence="4" id="KW-1185">Reference proteome</keyword>
<feature type="compositionally biased region" description="Basic and acidic residues" evidence="2">
    <location>
        <begin position="103"/>
        <end position="120"/>
    </location>
</feature>
<keyword evidence="1" id="KW-0175">Coiled coil</keyword>
<feature type="compositionally biased region" description="Basic and acidic residues" evidence="2">
    <location>
        <begin position="130"/>
        <end position="152"/>
    </location>
</feature>